<dbReference type="STRING" id="121224.E0VNY1"/>
<sequence>MEKETELLNKSIETNEWHSNDSLGLSSTSSSSSSSDSSTSALEDSKYDLADSDTEDPPSVLLKQKPKHKWFLTPEIINRQIGCSNTKQGPELFQQRMYGSLHSVQRLELMYKLKYHSGCVNSLNFNSSGTLLASGSDDLQICLWDWPLGKLLTSFVTGHKSNVFQAKFLPLVGDTHMVTCARDGQIRLVELGSSGELRGSRKLAQHRGPAHKLATQNEMPHVFLSCGEDALVMSLDVRQSKPAKVLFVKEGAKKVSLYSVHSNPLNNRDFVVSGRDNYLRIYDQRNTSSPKSKFCPQHLIVKEPYPHVTCAVYNYNGTEIVASYNDEDIYLFDTRHSDGCDFVHRYQGHRNSATVKGVNFFGPKSEFIVSGSDCGNIFFWERETEAIVQWMAGDENGVVNCLEPHPEIPVLATSGLDEDVKIWVPSCEQEPTLEGLKKTVITNLKGRHADPSRSSDALDGQMLWILWRHIRRTDRRARQEREQARNRAGCGDSRDVNSSAESSPDSDNDEDLGTQGRRLQCSPS</sequence>
<dbReference type="KEGG" id="phu:Phum_PHUM347580"/>
<evidence type="ECO:0000256" key="2">
    <source>
        <dbReference type="ARBA" id="ARBA00022737"/>
    </source>
</evidence>
<dbReference type="InterPro" id="IPR001680">
    <property type="entry name" value="WD40_rpt"/>
</dbReference>
<dbReference type="eggNOG" id="KOG1334">
    <property type="taxonomic scope" value="Eukaryota"/>
</dbReference>
<dbReference type="GO" id="GO:0005737">
    <property type="term" value="C:cytoplasm"/>
    <property type="evidence" value="ECO:0007669"/>
    <property type="project" value="TreeGrafter"/>
</dbReference>
<evidence type="ECO:0000313" key="6">
    <source>
        <dbReference type="EnsemblMetazoa" id="PHUM347580-PA"/>
    </source>
</evidence>
<dbReference type="InterPro" id="IPR036322">
    <property type="entry name" value="WD40_repeat_dom_sf"/>
</dbReference>
<dbReference type="CTD" id="8231912"/>
<evidence type="ECO:0000256" key="4">
    <source>
        <dbReference type="SAM" id="MobiDB-lite"/>
    </source>
</evidence>
<protein>
    <submittedName>
        <fullName evidence="5 6">Nuclear distribution protein nudF, putative</fullName>
    </submittedName>
</protein>
<dbReference type="FunCoup" id="E0VNY1">
    <property type="interactions" value="937"/>
</dbReference>
<organism>
    <name type="scientific">Pediculus humanus subsp. corporis</name>
    <name type="common">Body louse</name>
    <dbReference type="NCBI Taxonomy" id="121224"/>
    <lineage>
        <taxon>Eukaryota</taxon>
        <taxon>Metazoa</taxon>
        <taxon>Ecdysozoa</taxon>
        <taxon>Arthropoda</taxon>
        <taxon>Hexapoda</taxon>
        <taxon>Insecta</taxon>
        <taxon>Pterygota</taxon>
        <taxon>Neoptera</taxon>
        <taxon>Paraneoptera</taxon>
        <taxon>Psocodea</taxon>
        <taxon>Troctomorpha</taxon>
        <taxon>Phthiraptera</taxon>
        <taxon>Anoplura</taxon>
        <taxon>Pediculidae</taxon>
        <taxon>Pediculus</taxon>
    </lineage>
</organism>
<reference evidence="6" key="3">
    <citation type="submission" date="2021-02" db="UniProtKB">
        <authorList>
            <consortium name="EnsemblMetazoa"/>
        </authorList>
    </citation>
    <scope>IDENTIFICATION</scope>
    <source>
        <strain evidence="6">USDA</strain>
    </source>
</reference>
<dbReference type="InterPro" id="IPR015943">
    <property type="entry name" value="WD40/YVTN_repeat-like_dom_sf"/>
</dbReference>
<dbReference type="AlphaFoldDB" id="E0VNY1"/>
<feature type="repeat" description="WD" evidence="3">
    <location>
        <begin position="113"/>
        <end position="154"/>
    </location>
</feature>
<dbReference type="SMART" id="SM00320">
    <property type="entry name" value="WD40"/>
    <property type="match status" value="7"/>
</dbReference>
<keyword evidence="7" id="KW-1185">Reference proteome</keyword>
<dbReference type="EMBL" id="DS235354">
    <property type="protein sequence ID" value="EEB15087.1"/>
    <property type="molecule type" value="Genomic_DNA"/>
</dbReference>
<accession>E0VNY1</accession>
<evidence type="ECO:0000256" key="3">
    <source>
        <dbReference type="PROSITE-ProRule" id="PRU00221"/>
    </source>
</evidence>
<dbReference type="PROSITE" id="PS50082">
    <property type="entry name" value="WD_REPEATS_2"/>
    <property type="match status" value="1"/>
</dbReference>
<evidence type="ECO:0000313" key="5">
    <source>
        <dbReference type="EMBL" id="EEB15087.1"/>
    </source>
</evidence>
<dbReference type="RefSeq" id="XP_002427825.1">
    <property type="nucleotide sequence ID" value="XM_002427780.1"/>
</dbReference>
<dbReference type="PANTHER" id="PTHR15574:SF21">
    <property type="entry name" value="DDB1- AND CUL4-ASSOCIATED FACTOR 8"/>
    <property type="match status" value="1"/>
</dbReference>
<dbReference type="VEuPathDB" id="VectorBase:PHUM347580"/>
<feature type="region of interest" description="Disordered" evidence="4">
    <location>
        <begin position="478"/>
        <end position="524"/>
    </location>
</feature>
<evidence type="ECO:0000313" key="7">
    <source>
        <dbReference type="Proteomes" id="UP000009046"/>
    </source>
</evidence>
<dbReference type="OrthoDB" id="4869960at2759"/>
<dbReference type="Gene3D" id="2.130.10.10">
    <property type="entry name" value="YVTN repeat-like/Quinoprotein amine dehydrogenase"/>
    <property type="match status" value="1"/>
</dbReference>
<dbReference type="Proteomes" id="UP000009046">
    <property type="component" value="Unassembled WGS sequence"/>
</dbReference>
<dbReference type="PROSITE" id="PS50294">
    <property type="entry name" value="WD_REPEATS_REGION"/>
    <property type="match status" value="1"/>
</dbReference>
<dbReference type="OMA" id="MRMMNGD"/>
<feature type="compositionally biased region" description="Basic and acidic residues" evidence="4">
    <location>
        <begin position="1"/>
        <end position="19"/>
    </location>
</feature>
<keyword evidence="2" id="KW-0677">Repeat</keyword>
<dbReference type="Pfam" id="PF00400">
    <property type="entry name" value="WD40"/>
    <property type="match status" value="2"/>
</dbReference>
<dbReference type="GeneID" id="8231912"/>
<dbReference type="HOGENOM" id="CLU_012381_4_0_1"/>
<dbReference type="GO" id="GO:0080008">
    <property type="term" value="C:Cul4-RING E3 ubiquitin ligase complex"/>
    <property type="evidence" value="ECO:0007669"/>
    <property type="project" value="TreeGrafter"/>
</dbReference>
<dbReference type="EMBL" id="AAZO01004045">
    <property type="status" value="NOT_ANNOTATED_CDS"/>
    <property type="molecule type" value="Genomic_DNA"/>
</dbReference>
<dbReference type="SUPFAM" id="SSF50978">
    <property type="entry name" value="WD40 repeat-like"/>
    <property type="match status" value="1"/>
</dbReference>
<keyword evidence="1 3" id="KW-0853">WD repeat</keyword>
<dbReference type="EnsemblMetazoa" id="PHUM347580-RA">
    <property type="protein sequence ID" value="PHUM347580-PA"/>
    <property type="gene ID" value="PHUM347580"/>
</dbReference>
<reference evidence="5" key="1">
    <citation type="submission" date="2007-04" db="EMBL/GenBank/DDBJ databases">
        <title>Annotation of Pediculus humanus corporis strain USDA.</title>
        <authorList>
            <person name="Kirkness E."/>
            <person name="Hannick L."/>
            <person name="Hass B."/>
            <person name="Bruggner R."/>
            <person name="Lawson D."/>
            <person name="Bidwell S."/>
            <person name="Joardar V."/>
            <person name="Caler E."/>
            <person name="Walenz B."/>
            <person name="Inman J."/>
            <person name="Schobel S."/>
            <person name="Galinsky K."/>
            <person name="Amedeo P."/>
            <person name="Strausberg R."/>
        </authorList>
    </citation>
    <scope>NUCLEOTIDE SEQUENCE</scope>
    <source>
        <strain evidence="5">USDA</strain>
    </source>
</reference>
<gene>
    <name evidence="6" type="primary">8231912</name>
    <name evidence="5" type="ORF">Phum_PHUM347580</name>
</gene>
<dbReference type="PANTHER" id="PTHR15574">
    <property type="entry name" value="WD REPEAT DOMAIN-CONTAINING FAMILY"/>
    <property type="match status" value="1"/>
</dbReference>
<evidence type="ECO:0000256" key="1">
    <source>
        <dbReference type="ARBA" id="ARBA00022574"/>
    </source>
</evidence>
<dbReference type="InParanoid" id="E0VNY1"/>
<name>E0VNY1_PEDHC</name>
<proteinExistence type="predicted"/>
<reference evidence="5" key="2">
    <citation type="submission" date="2007-04" db="EMBL/GenBank/DDBJ databases">
        <title>The genome of the human body louse.</title>
        <authorList>
            <consortium name="The Human Body Louse Genome Consortium"/>
            <person name="Kirkness E."/>
            <person name="Walenz B."/>
            <person name="Hass B."/>
            <person name="Bruggner R."/>
            <person name="Strausberg R."/>
        </authorList>
    </citation>
    <scope>NUCLEOTIDE SEQUENCE</scope>
    <source>
        <strain evidence="5">USDA</strain>
    </source>
</reference>
<feature type="compositionally biased region" description="Low complexity" evidence="4">
    <location>
        <begin position="20"/>
        <end position="40"/>
    </location>
</feature>
<feature type="region of interest" description="Disordered" evidence="4">
    <location>
        <begin position="1"/>
        <end position="61"/>
    </location>
</feature>
<dbReference type="InterPro" id="IPR045151">
    <property type="entry name" value="DCAF8"/>
</dbReference>